<reference evidence="2" key="1">
    <citation type="journal article" date="2021" name="Nat. Commun.">
        <title>Genetic determinants of endophytism in the Arabidopsis root mycobiome.</title>
        <authorList>
            <person name="Mesny F."/>
            <person name="Miyauchi S."/>
            <person name="Thiergart T."/>
            <person name="Pickel B."/>
            <person name="Atanasova L."/>
            <person name="Karlsson M."/>
            <person name="Huettel B."/>
            <person name="Barry K.W."/>
            <person name="Haridas S."/>
            <person name="Chen C."/>
            <person name="Bauer D."/>
            <person name="Andreopoulos W."/>
            <person name="Pangilinan J."/>
            <person name="LaButti K."/>
            <person name="Riley R."/>
            <person name="Lipzen A."/>
            <person name="Clum A."/>
            <person name="Drula E."/>
            <person name="Henrissat B."/>
            <person name="Kohler A."/>
            <person name="Grigoriev I.V."/>
            <person name="Martin F.M."/>
            <person name="Hacquard S."/>
        </authorList>
    </citation>
    <scope>NUCLEOTIDE SEQUENCE</scope>
    <source>
        <strain evidence="2">MPI-SDFR-AT-0117</strain>
    </source>
</reference>
<name>A0A9P8V400_9PEZI</name>
<dbReference type="AlphaFoldDB" id="A0A9P8V400"/>
<dbReference type="SUPFAM" id="SSF53474">
    <property type="entry name" value="alpha/beta-Hydrolases"/>
    <property type="match status" value="1"/>
</dbReference>
<organism evidence="2 3">
    <name type="scientific">Plectosphaerella plurivora</name>
    <dbReference type="NCBI Taxonomy" id="936078"/>
    <lineage>
        <taxon>Eukaryota</taxon>
        <taxon>Fungi</taxon>
        <taxon>Dikarya</taxon>
        <taxon>Ascomycota</taxon>
        <taxon>Pezizomycotina</taxon>
        <taxon>Sordariomycetes</taxon>
        <taxon>Hypocreomycetidae</taxon>
        <taxon>Glomerellales</taxon>
        <taxon>Plectosphaerellaceae</taxon>
        <taxon>Plectosphaerella</taxon>
    </lineage>
</organism>
<dbReference type="InterPro" id="IPR000073">
    <property type="entry name" value="AB_hydrolase_1"/>
</dbReference>
<evidence type="ECO:0000259" key="1">
    <source>
        <dbReference type="Pfam" id="PF12697"/>
    </source>
</evidence>
<dbReference type="Gene3D" id="3.40.50.1820">
    <property type="entry name" value="alpha/beta hydrolase"/>
    <property type="match status" value="1"/>
</dbReference>
<evidence type="ECO:0000313" key="3">
    <source>
        <dbReference type="Proteomes" id="UP000770015"/>
    </source>
</evidence>
<keyword evidence="3" id="KW-1185">Reference proteome</keyword>
<accession>A0A9P8V400</accession>
<dbReference type="PANTHER" id="PTHR43798:SF5">
    <property type="entry name" value="MONOACYLGLYCEROL LIPASE ABHD6"/>
    <property type="match status" value="1"/>
</dbReference>
<gene>
    <name evidence="2" type="ORF">F5X68DRAFT_270659</name>
</gene>
<dbReference type="EMBL" id="JAGSXJ010000027">
    <property type="protein sequence ID" value="KAH6672652.1"/>
    <property type="molecule type" value="Genomic_DNA"/>
</dbReference>
<dbReference type="Proteomes" id="UP000770015">
    <property type="component" value="Unassembled WGS sequence"/>
</dbReference>
<sequence>MPFVRDEDHDLFYTWAPAKGDLTLLFIHGLGSSSSFYAPVTSLLLEKGYSCLAFDTPGSGISSLGGKTPTSATVAESALTLLSVLGRKPEHTIVVGHSMGALVASELAQRINPLGVVLIGPVHPSPALADIFDARIKTIEEQNGLEGLANAIPDAATGSASTPTQRAFIRTLILSQTTKGYISLCRLIAGAQAPPYDQIKCPLLVIAGEEDKTSPLASCTHIKESWGCAEEKKKLEILPRVGHWHCIESPEGVAQALGSFVDGLHHHGYKQAADNSSSIRQLL</sequence>
<keyword evidence="2" id="KW-0378">Hydrolase</keyword>
<dbReference type="OrthoDB" id="408373at2759"/>
<dbReference type="GO" id="GO:0016020">
    <property type="term" value="C:membrane"/>
    <property type="evidence" value="ECO:0007669"/>
    <property type="project" value="TreeGrafter"/>
</dbReference>
<feature type="domain" description="AB hydrolase-1" evidence="1">
    <location>
        <begin position="24"/>
        <end position="256"/>
    </location>
</feature>
<dbReference type="PRINTS" id="PR00111">
    <property type="entry name" value="ABHYDROLASE"/>
</dbReference>
<proteinExistence type="predicted"/>
<dbReference type="GO" id="GO:0047372">
    <property type="term" value="F:monoacylglycerol lipase activity"/>
    <property type="evidence" value="ECO:0007669"/>
    <property type="project" value="TreeGrafter"/>
</dbReference>
<dbReference type="InterPro" id="IPR029058">
    <property type="entry name" value="AB_hydrolase_fold"/>
</dbReference>
<evidence type="ECO:0000313" key="2">
    <source>
        <dbReference type="EMBL" id="KAH6672652.1"/>
    </source>
</evidence>
<dbReference type="GO" id="GO:0046464">
    <property type="term" value="P:acylglycerol catabolic process"/>
    <property type="evidence" value="ECO:0007669"/>
    <property type="project" value="TreeGrafter"/>
</dbReference>
<dbReference type="PANTHER" id="PTHR43798">
    <property type="entry name" value="MONOACYLGLYCEROL LIPASE"/>
    <property type="match status" value="1"/>
</dbReference>
<protein>
    <submittedName>
        <fullName evidence="2">Alpha/beta hydrolase fold family protein</fullName>
    </submittedName>
</protein>
<comment type="caution">
    <text evidence="2">The sequence shown here is derived from an EMBL/GenBank/DDBJ whole genome shotgun (WGS) entry which is preliminary data.</text>
</comment>
<dbReference type="Pfam" id="PF12697">
    <property type="entry name" value="Abhydrolase_6"/>
    <property type="match status" value="1"/>
</dbReference>
<dbReference type="InterPro" id="IPR050266">
    <property type="entry name" value="AB_hydrolase_sf"/>
</dbReference>